<sequence>MSRNIAASEADEPLLSYVKELSGKRIELARKRDGLTQRDLARTLGMGVRWLREIESGNPKSKLDDHLRCTYHLSLSTGHILIPLLYFGQNMSYPFQLAAGDLQELERLCVEVISERSLTKLTRQLTPKWRTAPIGAGG</sequence>
<dbReference type="InterPro" id="IPR010982">
    <property type="entry name" value="Lambda_DNA-bd_dom_sf"/>
</dbReference>
<name>A0AA42X2X1_SPHYA</name>
<reference evidence="2" key="1">
    <citation type="submission" date="2022-09" db="EMBL/GenBank/DDBJ databases">
        <title>Intensive care unit water sources are persistently colonized with multi-drug resistant bacteria and are the site of extensive horizontal gene transfer of antibiotic resistance genes.</title>
        <authorList>
            <person name="Diorio-Toth L."/>
        </authorList>
    </citation>
    <scope>NUCLEOTIDE SEQUENCE</scope>
    <source>
        <strain evidence="2">GD03659</strain>
    </source>
</reference>
<comment type="caution">
    <text evidence="2">The sequence shown here is derived from an EMBL/GenBank/DDBJ whole genome shotgun (WGS) entry which is preliminary data.</text>
</comment>
<evidence type="ECO:0000313" key="2">
    <source>
        <dbReference type="EMBL" id="MDH2134807.1"/>
    </source>
</evidence>
<evidence type="ECO:0000313" key="3">
    <source>
        <dbReference type="Proteomes" id="UP001162318"/>
    </source>
</evidence>
<dbReference type="EMBL" id="JAOCKX010000070">
    <property type="protein sequence ID" value="MDH2134807.1"/>
    <property type="molecule type" value="Genomic_DNA"/>
</dbReference>
<dbReference type="Proteomes" id="UP001162318">
    <property type="component" value="Unassembled WGS sequence"/>
</dbReference>
<organism evidence="2 3">
    <name type="scientific">Sphingobium yanoikuyae</name>
    <name type="common">Sphingomonas yanoikuyae</name>
    <dbReference type="NCBI Taxonomy" id="13690"/>
    <lineage>
        <taxon>Bacteria</taxon>
        <taxon>Pseudomonadati</taxon>
        <taxon>Pseudomonadota</taxon>
        <taxon>Alphaproteobacteria</taxon>
        <taxon>Sphingomonadales</taxon>
        <taxon>Sphingomonadaceae</taxon>
        <taxon>Sphingobium</taxon>
    </lineage>
</organism>
<dbReference type="InterPro" id="IPR001387">
    <property type="entry name" value="Cro/C1-type_HTH"/>
</dbReference>
<dbReference type="GO" id="GO:0003677">
    <property type="term" value="F:DNA binding"/>
    <property type="evidence" value="ECO:0007669"/>
    <property type="project" value="InterPro"/>
</dbReference>
<dbReference type="RefSeq" id="WP_279731917.1">
    <property type="nucleotide sequence ID" value="NZ_JAOCKX010000070.1"/>
</dbReference>
<dbReference type="AlphaFoldDB" id="A0AA42X2X1"/>
<evidence type="ECO:0000259" key="1">
    <source>
        <dbReference type="SMART" id="SM00530"/>
    </source>
</evidence>
<dbReference type="CDD" id="cd00093">
    <property type="entry name" value="HTH_XRE"/>
    <property type="match status" value="1"/>
</dbReference>
<dbReference type="SMART" id="SM00530">
    <property type="entry name" value="HTH_XRE"/>
    <property type="match status" value="1"/>
</dbReference>
<dbReference type="SUPFAM" id="SSF47413">
    <property type="entry name" value="lambda repressor-like DNA-binding domains"/>
    <property type="match status" value="1"/>
</dbReference>
<gene>
    <name evidence="2" type="ORF">N5J77_27110</name>
</gene>
<dbReference type="Gene3D" id="1.10.260.40">
    <property type="entry name" value="lambda repressor-like DNA-binding domains"/>
    <property type="match status" value="1"/>
</dbReference>
<feature type="domain" description="HTH cro/C1-type" evidence="1">
    <location>
        <begin position="25"/>
        <end position="74"/>
    </location>
</feature>
<protein>
    <submittedName>
        <fullName evidence="2">Transcriptional regulator</fullName>
    </submittedName>
</protein>
<proteinExistence type="predicted"/>
<accession>A0AA42X2X1</accession>